<reference evidence="8" key="1">
    <citation type="submission" date="2021-01" db="EMBL/GenBank/DDBJ databases">
        <title>Active Sulfur Cycling in an Early Earth Analoge.</title>
        <authorList>
            <person name="Hahn C.R."/>
            <person name="Youssef N.H."/>
            <person name="Elshahed M."/>
        </authorList>
    </citation>
    <scope>NUCLEOTIDE SEQUENCE</scope>
    <source>
        <strain evidence="8">Zod_Metabat.1151</strain>
    </source>
</reference>
<evidence type="ECO:0000256" key="6">
    <source>
        <dbReference type="HAMAP-Rule" id="MF_00531"/>
    </source>
</evidence>
<evidence type="ECO:0000256" key="5">
    <source>
        <dbReference type="ARBA" id="ARBA00035163"/>
    </source>
</evidence>
<comment type="caution">
    <text evidence="8">The sequence shown here is derived from an EMBL/GenBank/DDBJ whole genome shotgun (WGS) entry which is preliminary data.</text>
</comment>
<evidence type="ECO:0000313" key="9">
    <source>
        <dbReference type="Proteomes" id="UP000809243"/>
    </source>
</evidence>
<evidence type="ECO:0000313" key="8">
    <source>
        <dbReference type="EMBL" id="MBN2066888.1"/>
    </source>
</evidence>
<dbReference type="GO" id="GO:0019843">
    <property type="term" value="F:rRNA binding"/>
    <property type="evidence" value="ECO:0007669"/>
    <property type="project" value="UniProtKB-UniRule"/>
</dbReference>
<dbReference type="GO" id="GO:0006412">
    <property type="term" value="P:translation"/>
    <property type="evidence" value="ECO:0007669"/>
    <property type="project" value="UniProtKB-UniRule"/>
</dbReference>
<dbReference type="InterPro" id="IPR002222">
    <property type="entry name" value="Ribosomal_uS19"/>
</dbReference>
<keyword evidence="4 6" id="KW-0687">Ribonucleoprotein</keyword>
<dbReference type="PIRSF" id="PIRSF002144">
    <property type="entry name" value="Ribosomal_S19"/>
    <property type="match status" value="1"/>
</dbReference>
<dbReference type="AlphaFoldDB" id="A0A939C5Z0"/>
<dbReference type="Proteomes" id="UP000809243">
    <property type="component" value="Unassembled WGS sequence"/>
</dbReference>
<name>A0A939C5Z0_9ARCH</name>
<protein>
    <recommendedName>
        <fullName evidence="5 6">Small ribosomal subunit protein uS19</fullName>
    </recommendedName>
</protein>
<keyword evidence="3 6" id="KW-0689">Ribosomal protein</keyword>
<evidence type="ECO:0000256" key="4">
    <source>
        <dbReference type="ARBA" id="ARBA00023274"/>
    </source>
</evidence>
<dbReference type="FunFam" id="3.30.860.10:FF:000002">
    <property type="entry name" value="40S ribosomal protein S15"/>
    <property type="match status" value="1"/>
</dbReference>
<evidence type="ECO:0000256" key="2">
    <source>
        <dbReference type="ARBA" id="ARBA00007345"/>
    </source>
</evidence>
<comment type="function">
    <text evidence="1 6">Protein S19 forms a complex with S13 that binds strongly to the 16S ribosomal RNA.</text>
</comment>
<dbReference type="InterPro" id="IPR023575">
    <property type="entry name" value="Ribosomal_uS19_SF"/>
</dbReference>
<organism evidence="8 9">
    <name type="scientific">Candidatus Iainarchaeum sp</name>
    <dbReference type="NCBI Taxonomy" id="3101447"/>
    <lineage>
        <taxon>Archaea</taxon>
        <taxon>Candidatus Iainarchaeota</taxon>
        <taxon>Candidatus Iainarchaeia</taxon>
        <taxon>Candidatus Iainarchaeales</taxon>
        <taxon>Candidatus Iainarchaeaceae</taxon>
        <taxon>Candidatus Iainarchaeum</taxon>
    </lineage>
</organism>
<dbReference type="SUPFAM" id="SSF54570">
    <property type="entry name" value="Ribosomal protein S19"/>
    <property type="match status" value="1"/>
</dbReference>
<comment type="similarity">
    <text evidence="2 6 7">Belongs to the universal ribosomal protein uS19 family.</text>
</comment>
<dbReference type="GO" id="GO:0003735">
    <property type="term" value="F:structural constituent of ribosome"/>
    <property type="evidence" value="ECO:0007669"/>
    <property type="project" value="UniProtKB-UniRule"/>
</dbReference>
<dbReference type="PANTHER" id="PTHR11880">
    <property type="entry name" value="RIBOSOMAL PROTEIN S19P FAMILY MEMBER"/>
    <property type="match status" value="1"/>
</dbReference>
<dbReference type="GO" id="GO:0000028">
    <property type="term" value="P:ribosomal small subunit assembly"/>
    <property type="evidence" value="ECO:0007669"/>
    <property type="project" value="TreeGrafter"/>
</dbReference>
<sequence length="134" mass="15131">MAKKEFTFRGKSLQELQQMTVQEFSKLCNSRARRSLLRGFDKHLLKKIEKAKAAASAGKKEKMIRTHMRDTVIIPQMVGLMFGVHRGNTFEIVEIKPEMLGHYLGEMALTRKKLMHGKAGIGATRSSTAISARK</sequence>
<gene>
    <name evidence="6" type="primary">rps19p</name>
    <name evidence="8" type="ORF">JW744_00285</name>
</gene>
<dbReference type="Pfam" id="PF00203">
    <property type="entry name" value="Ribosomal_S19"/>
    <property type="match status" value="1"/>
</dbReference>
<dbReference type="NCBIfam" id="NF003121">
    <property type="entry name" value="PRK04038.1"/>
    <property type="match status" value="1"/>
</dbReference>
<evidence type="ECO:0000256" key="7">
    <source>
        <dbReference type="RuleBase" id="RU003485"/>
    </source>
</evidence>
<dbReference type="EMBL" id="JAFGDB010000005">
    <property type="protein sequence ID" value="MBN2066888.1"/>
    <property type="molecule type" value="Genomic_DNA"/>
</dbReference>
<dbReference type="Gene3D" id="3.30.860.10">
    <property type="entry name" value="30s Ribosomal Protein S19, Chain A"/>
    <property type="match status" value="1"/>
</dbReference>
<dbReference type="GO" id="GO:0022627">
    <property type="term" value="C:cytosolic small ribosomal subunit"/>
    <property type="evidence" value="ECO:0007669"/>
    <property type="project" value="UniProtKB-UniRule"/>
</dbReference>
<keyword evidence="6" id="KW-0694">RNA-binding</keyword>
<evidence type="ECO:0000256" key="3">
    <source>
        <dbReference type="ARBA" id="ARBA00022980"/>
    </source>
</evidence>
<dbReference type="PRINTS" id="PR00975">
    <property type="entry name" value="RIBOSOMALS19"/>
</dbReference>
<accession>A0A939C5Z0</accession>
<dbReference type="NCBIfam" id="TIGR01025">
    <property type="entry name" value="uS19_arch"/>
    <property type="match status" value="1"/>
</dbReference>
<dbReference type="InterPro" id="IPR005713">
    <property type="entry name" value="Ribosomal_uS19_euk/arc"/>
</dbReference>
<evidence type="ECO:0000256" key="1">
    <source>
        <dbReference type="ARBA" id="ARBA00003239"/>
    </source>
</evidence>
<dbReference type="HAMAP" id="MF_00531">
    <property type="entry name" value="Ribosomal_uS19"/>
    <property type="match status" value="1"/>
</dbReference>
<dbReference type="PANTHER" id="PTHR11880:SF2">
    <property type="entry name" value="SMALL RIBOSOMAL SUBUNIT PROTEIN US19"/>
    <property type="match status" value="1"/>
</dbReference>
<keyword evidence="6" id="KW-0699">rRNA-binding</keyword>
<proteinExistence type="inferred from homology"/>